<dbReference type="EMBL" id="JAGGNH010000002">
    <property type="protein sequence ID" value="KAJ0981207.1"/>
    <property type="molecule type" value="Genomic_DNA"/>
</dbReference>
<dbReference type="PANTHER" id="PTHR33237">
    <property type="entry name" value="F2P16.13 PROTEIN-RELATED"/>
    <property type="match status" value="1"/>
</dbReference>
<gene>
    <name evidence="1" type="ORF">J5N97_009462</name>
</gene>
<protein>
    <submittedName>
        <fullName evidence="1">Uncharacterized protein</fullName>
    </submittedName>
</protein>
<dbReference type="AlphaFoldDB" id="A0A9D5CYT7"/>
<organism evidence="1 2">
    <name type="scientific">Dioscorea zingiberensis</name>
    <dbReference type="NCBI Taxonomy" id="325984"/>
    <lineage>
        <taxon>Eukaryota</taxon>
        <taxon>Viridiplantae</taxon>
        <taxon>Streptophyta</taxon>
        <taxon>Embryophyta</taxon>
        <taxon>Tracheophyta</taxon>
        <taxon>Spermatophyta</taxon>
        <taxon>Magnoliopsida</taxon>
        <taxon>Liliopsida</taxon>
        <taxon>Dioscoreales</taxon>
        <taxon>Dioscoreaceae</taxon>
        <taxon>Dioscorea</taxon>
    </lineage>
</organism>
<reference evidence="1" key="1">
    <citation type="submission" date="2021-03" db="EMBL/GenBank/DDBJ databases">
        <authorList>
            <person name="Li Z."/>
            <person name="Yang C."/>
        </authorList>
    </citation>
    <scope>NUCLEOTIDE SEQUENCE</scope>
    <source>
        <strain evidence="1">Dzin_1.0</strain>
        <tissue evidence="1">Leaf</tissue>
    </source>
</reference>
<dbReference type="Proteomes" id="UP001085076">
    <property type="component" value="Miscellaneous, Linkage group lg02"/>
</dbReference>
<comment type="caution">
    <text evidence="1">The sequence shown here is derived from an EMBL/GenBank/DDBJ whole genome shotgun (WGS) entry which is preliminary data.</text>
</comment>
<proteinExistence type="predicted"/>
<evidence type="ECO:0000313" key="2">
    <source>
        <dbReference type="Proteomes" id="UP001085076"/>
    </source>
</evidence>
<sequence length="131" mass="14797">MLRLSSHVEQAPYPYLAPRSESMRMKRRVRSLRSTPTSLEMKTKMMRGDGVWRKTILMGEKCKPLDFSRAIYYDSEGRQLFEFSGKKSQNPVMATKPTTSGGVSAGCTPYTPARISELLSNHPLCRCANSM</sequence>
<name>A0A9D5CYT7_9LILI</name>
<keyword evidence="2" id="KW-1185">Reference proteome</keyword>
<accession>A0A9D5CYT7</accession>
<reference evidence="1" key="2">
    <citation type="journal article" date="2022" name="Hortic Res">
        <title>The genome of Dioscorea zingiberensis sheds light on the biosynthesis, origin and evolution of the medicinally important diosgenin saponins.</title>
        <authorList>
            <person name="Li Y."/>
            <person name="Tan C."/>
            <person name="Li Z."/>
            <person name="Guo J."/>
            <person name="Li S."/>
            <person name="Chen X."/>
            <person name="Wang C."/>
            <person name="Dai X."/>
            <person name="Yang H."/>
            <person name="Song W."/>
            <person name="Hou L."/>
            <person name="Xu J."/>
            <person name="Tong Z."/>
            <person name="Xu A."/>
            <person name="Yuan X."/>
            <person name="Wang W."/>
            <person name="Yang Q."/>
            <person name="Chen L."/>
            <person name="Sun Z."/>
            <person name="Wang K."/>
            <person name="Pan B."/>
            <person name="Chen J."/>
            <person name="Bao Y."/>
            <person name="Liu F."/>
            <person name="Qi X."/>
            <person name="Gang D.R."/>
            <person name="Wen J."/>
            <person name="Li J."/>
        </authorList>
    </citation>
    <scope>NUCLEOTIDE SEQUENCE</scope>
    <source>
        <strain evidence="1">Dzin_1.0</strain>
    </source>
</reference>
<dbReference type="PANTHER" id="PTHR33237:SF49">
    <property type="match status" value="1"/>
</dbReference>
<evidence type="ECO:0000313" key="1">
    <source>
        <dbReference type="EMBL" id="KAJ0981207.1"/>
    </source>
</evidence>
<dbReference type="OrthoDB" id="674685at2759"/>